<feature type="compositionally biased region" description="Pro residues" evidence="1">
    <location>
        <begin position="242"/>
        <end position="252"/>
    </location>
</feature>
<keyword evidence="2" id="KW-0223">Dioxygenase</keyword>
<accession>A0ABV6XAR9</accession>
<organism evidence="2 3">
    <name type="scientific">Streptacidiphilus alkalitolerans</name>
    <dbReference type="NCBI Taxonomy" id="3342712"/>
    <lineage>
        <taxon>Bacteria</taxon>
        <taxon>Bacillati</taxon>
        <taxon>Actinomycetota</taxon>
        <taxon>Actinomycetes</taxon>
        <taxon>Kitasatosporales</taxon>
        <taxon>Streptomycetaceae</taxon>
        <taxon>Streptacidiphilus</taxon>
    </lineage>
</organism>
<dbReference type="Pfam" id="PF05721">
    <property type="entry name" value="PhyH"/>
    <property type="match status" value="1"/>
</dbReference>
<gene>
    <name evidence="2" type="ORF">ACEZDB_32425</name>
</gene>
<evidence type="ECO:0000313" key="3">
    <source>
        <dbReference type="Proteomes" id="UP001592530"/>
    </source>
</evidence>
<evidence type="ECO:0000313" key="2">
    <source>
        <dbReference type="EMBL" id="MFC1435357.1"/>
    </source>
</evidence>
<dbReference type="SUPFAM" id="SSF51197">
    <property type="entry name" value="Clavaminate synthase-like"/>
    <property type="match status" value="1"/>
</dbReference>
<protein>
    <submittedName>
        <fullName evidence="2">Phytanoyl-CoA dioxygenase family protein</fullName>
    </submittedName>
</protein>
<dbReference type="InterPro" id="IPR008775">
    <property type="entry name" value="Phytyl_CoA_dOase-like"/>
</dbReference>
<name>A0ABV6XAR9_9ACTN</name>
<keyword evidence="2" id="KW-0560">Oxidoreductase</keyword>
<dbReference type="EMBL" id="JBHEZY010000018">
    <property type="protein sequence ID" value="MFC1435357.1"/>
    <property type="molecule type" value="Genomic_DNA"/>
</dbReference>
<sequence>MPTPSTQLPCGLLGPSGVSPLFRWADAEDAHTVGLRVAAALEPQASRILTNVHLRASWAVRAVRSACLLREVEKALGPNVAVENTFLVVKFPGVFSVPWHVDGKDVDFELDPDHSVSAFLALSRMDEKNGALQVLPGSHLEGYEGDLEGPSLASERDAELLEMDPGEAVLFDSRILHSSDRNRSHAPRIGLNIRYVTPQGCVNRSIQAAPLDIVGGQDWPASGRDQLRYNLFRPPQQRTRSPEPPAPNPPAAPAETCGT</sequence>
<dbReference type="GO" id="GO:0051213">
    <property type="term" value="F:dioxygenase activity"/>
    <property type="evidence" value="ECO:0007669"/>
    <property type="project" value="UniProtKB-KW"/>
</dbReference>
<dbReference type="PANTHER" id="PTHR20883:SF48">
    <property type="entry name" value="ECTOINE DIOXYGENASE"/>
    <property type="match status" value="1"/>
</dbReference>
<dbReference type="RefSeq" id="WP_380558367.1">
    <property type="nucleotide sequence ID" value="NZ_JBHEZY010000018.1"/>
</dbReference>
<reference evidence="2 3" key="1">
    <citation type="submission" date="2024-09" db="EMBL/GenBank/DDBJ databases">
        <authorList>
            <person name="Lee S.D."/>
        </authorList>
    </citation>
    <scope>NUCLEOTIDE SEQUENCE [LARGE SCALE GENOMIC DNA]</scope>
    <source>
        <strain evidence="2 3">N1-3</strain>
    </source>
</reference>
<proteinExistence type="predicted"/>
<feature type="region of interest" description="Disordered" evidence="1">
    <location>
        <begin position="233"/>
        <end position="259"/>
    </location>
</feature>
<dbReference type="Gene3D" id="2.60.120.620">
    <property type="entry name" value="q2cbj1_9rhob like domain"/>
    <property type="match status" value="1"/>
</dbReference>
<comment type="caution">
    <text evidence="2">The sequence shown here is derived from an EMBL/GenBank/DDBJ whole genome shotgun (WGS) entry which is preliminary data.</text>
</comment>
<dbReference type="PANTHER" id="PTHR20883">
    <property type="entry name" value="PHYTANOYL-COA DIOXYGENASE DOMAIN CONTAINING 1"/>
    <property type="match status" value="1"/>
</dbReference>
<dbReference type="Proteomes" id="UP001592530">
    <property type="component" value="Unassembled WGS sequence"/>
</dbReference>
<evidence type="ECO:0000256" key="1">
    <source>
        <dbReference type="SAM" id="MobiDB-lite"/>
    </source>
</evidence>